<protein>
    <submittedName>
        <fullName evidence="7">Lytic polysaccharide monooxygenase</fullName>
    </submittedName>
</protein>
<comment type="caution">
    <text evidence="7">The sequence shown here is derived from an EMBL/GenBank/DDBJ whole genome shotgun (WGS) entry which is preliminary data.</text>
</comment>
<evidence type="ECO:0000259" key="6">
    <source>
        <dbReference type="SMART" id="SM00495"/>
    </source>
</evidence>
<dbReference type="Gene3D" id="2.10.10.20">
    <property type="entry name" value="Carbohydrate-binding module superfamily 5/12"/>
    <property type="match status" value="1"/>
</dbReference>
<dbReference type="Gene3D" id="3.30.70.2150">
    <property type="match status" value="1"/>
</dbReference>
<dbReference type="PANTHER" id="PTHR34823">
    <property type="entry name" value="GLCNAC-BINDING PROTEIN A"/>
    <property type="match status" value="1"/>
</dbReference>
<dbReference type="EMBL" id="JAUFQC010000001">
    <property type="protein sequence ID" value="MDN3610385.1"/>
    <property type="molecule type" value="Genomic_DNA"/>
</dbReference>
<dbReference type="SMART" id="SM00495">
    <property type="entry name" value="ChtBD3"/>
    <property type="match status" value="1"/>
</dbReference>
<dbReference type="Pfam" id="PF03067">
    <property type="entry name" value="LPMO_10"/>
    <property type="match status" value="1"/>
</dbReference>
<keyword evidence="8" id="KW-1185">Reference proteome</keyword>
<feature type="chain" id="PRO_5045290138" evidence="5">
    <location>
        <begin position="26"/>
        <end position="392"/>
    </location>
</feature>
<keyword evidence="7" id="KW-0503">Monooxygenase</keyword>
<dbReference type="CDD" id="cd21177">
    <property type="entry name" value="LPMO_AA10"/>
    <property type="match status" value="1"/>
</dbReference>
<keyword evidence="4" id="KW-0378">Hydrolase</keyword>
<keyword evidence="1" id="KW-0964">Secreted</keyword>
<accession>A0ABT8BW80</accession>
<dbReference type="InterPro" id="IPR004302">
    <property type="entry name" value="Cellulose/chitin-bd_N"/>
</dbReference>
<evidence type="ECO:0000256" key="5">
    <source>
        <dbReference type="SAM" id="SignalP"/>
    </source>
</evidence>
<name>A0ABT8BW80_9VIBR</name>
<dbReference type="GO" id="GO:0004497">
    <property type="term" value="F:monooxygenase activity"/>
    <property type="evidence" value="ECO:0007669"/>
    <property type="project" value="UniProtKB-KW"/>
</dbReference>
<dbReference type="SUPFAM" id="SSF51055">
    <property type="entry name" value="Carbohydrate binding domain"/>
    <property type="match status" value="1"/>
</dbReference>
<proteinExistence type="predicted"/>
<dbReference type="InterPro" id="IPR003610">
    <property type="entry name" value="CBM5/12"/>
</dbReference>
<sequence length="392" mass="43854">MNTCLNVSSVAIASLISLTSLNSQAHGWVEFPNARQNICYLDGGFWDNRIPNPACQAAFDQSGAFPFVQRNEIAANVANYQDMGQVQTVVSNGELCSAGDPAKVGLNVPSPHWQKTAVSLDEQGQFELIFNATAPHNPSYWQFYLSRPEYDPAQPLTWSDLDLIGNAGNISVDDNKKYRITLKIPSGRSGDAILYTRWQRRDPAGEGFYNCSDIRLTENGRTPTDPTTPTEPNTELYAIGYFVPQDLGSVEAGDTLRLRTFDQHGNEQHDLSLAITANNTEAKIWSTELAGQFNSLGQDRWVVGTWHAEMNHYMFDTHNIYSNQVYAPNTTFNYQLSLHKGNTPPPQPDNLWSSTQIYQSGDVVTHDGKRWTAQWWTRGEVPGQTGQWGAWR</sequence>
<keyword evidence="3 5" id="KW-0732">Signal</keyword>
<evidence type="ECO:0000313" key="7">
    <source>
        <dbReference type="EMBL" id="MDN3610385.1"/>
    </source>
</evidence>
<evidence type="ECO:0000313" key="8">
    <source>
        <dbReference type="Proteomes" id="UP001238540"/>
    </source>
</evidence>
<dbReference type="InterPro" id="IPR051024">
    <property type="entry name" value="GlcNAc_Chitin_IntDeg"/>
</dbReference>
<reference evidence="8" key="1">
    <citation type="journal article" date="2019" name="Int. J. Syst. Evol. Microbiol.">
        <title>The Global Catalogue of Microorganisms (GCM) 10K type strain sequencing project: providing services to taxonomists for standard genome sequencing and annotation.</title>
        <authorList>
            <consortium name="The Broad Institute Genomics Platform"/>
            <consortium name="The Broad Institute Genome Sequencing Center for Infectious Disease"/>
            <person name="Wu L."/>
            <person name="Ma J."/>
        </authorList>
    </citation>
    <scope>NUCLEOTIDE SEQUENCE [LARGE SCALE GENOMIC DNA]</scope>
    <source>
        <strain evidence="8">CECT 7398</strain>
    </source>
</reference>
<dbReference type="PANTHER" id="PTHR34823:SF1">
    <property type="entry name" value="CHITIN-BINDING TYPE-4 DOMAIN-CONTAINING PROTEIN"/>
    <property type="match status" value="1"/>
</dbReference>
<dbReference type="CDD" id="cd12215">
    <property type="entry name" value="ChiC_BD"/>
    <property type="match status" value="1"/>
</dbReference>
<evidence type="ECO:0000256" key="1">
    <source>
        <dbReference type="ARBA" id="ARBA00022525"/>
    </source>
</evidence>
<dbReference type="Pfam" id="PF02839">
    <property type="entry name" value="CBM_5_12"/>
    <property type="match status" value="1"/>
</dbReference>
<dbReference type="InterPro" id="IPR041029">
    <property type="entry name" value="GbpA_2"/>
</dbReference>
<dbReference type="Pfam" id="PF18416">
    <property type="entry name" value="GbpA_2"/>
    <property type="match status" value="1"/>
</dbReference>
<feature type="domain" description="Chitin-binding type-3" evidence="6">
    <location>
        <begin position="349"/>
        <end position="391"/>
    </location>
</feature>
<evidence type="ECO:0000256" key="3">
    <source>
        <dbReference type="ARBA" id="ARBA00022729"/>
    </source>
</evidence>
<dbReference type="RefSeq" id="WP_170882047.1">
    <property type="nucleotide sequence ID" value="NZ_JABEYA020000001.1"/>
</dbReference>
<organism evidence="7 8">
    <name type="scientific">Vibrio ostreicida</name>
    <dbReference type="NCBI Taxonomy" id="526588"/>
    <lineage>
        <taxon>Bacteria</taxon>
        <taxon>Pseudomonadati</taxon>
        <taxon>Pseudomonadota</taxon>
        <taxon>Gammaproteobacteria</taxon>
        <taxon>Vibrionales</taxon>
        <taxon>Vibrionaceae</taxon>
        <taxon>Vibrio</taxon>
    </lineage>
</organism>
<dbReference type="InterPro" id="IPR014756">
    <property type="entry name" value="Ig_E-set"/>
</dbReference>
<evidence type="ECO:0000256" key="2">
    <source>
        <dbReference type="ARBA" id="ARBA00022669"/>
    </source>
</evidence>
<keyword evidence="2" id="KW-0147">Chitin-binding</keyword>
<keyword evidence="7" id="KW-0560">Oxidoreductase</keyword>
<evidence type="ECO:0000256" key="4">
    <source>
        <dbReference type="ARBA" id="ARBA00022801"/>
    </source>
</evidence>
<dbReference type="Proteomes" id="UP001238540">
    <property type="component" value="Unassembled WGS sequence"/>
</dbReference>
<dbReference type="Gene3D" id="2.70.50.50">
    <property type="entry name" value="chitin-binding protein cbp21"/>
    <property type="match status" value="1"/>
</dbReference>
<feature type="signal peptide" evidence="5">
    <location>
        <begin position="1"/>
        <end position="25"/>
    </location>
</feature>
<gene>
    <name evidence="7" type="ORF">QWZ16_11785</name>
</gene>
<dbReference type="InterPro" id="IPR036573">
    <property type="entry name" value="CBM_sf_5/12"/>
</dbReference>
<dbReference type="SUPFAM" id="SSF81296">
    <property type="entry name" value="E set domains"/>
    <property type="match status" value="1"/>
</dbReference>